<accession>A0A811KY11</accession>
<proteinExistence type="predicted"/>
<name>A0A811KY11_9BILA</name>
<dbReference type="Proteomes" id="UP000783686">
    <property type="component" value="Unassembled WGS sequence"/>
</dbReference>
<organism evidence="2 3">
    <name type="scientific">Bursaphelenchus okinawaensis</name>
    <dbReference type="NCBI Taxonomy" id="465554"/>
    <lineage>
        <taxon>Eukaryota</taxon>
        <taxon>Metazoa</taxon>
        <taxon>Ecdysozoa</taxon>
        <taxon>Nematoda</taxon>
        <taxon>Chromadorea</taxon>
        <taxon>Rhabditida</taxon>
        <taxon>Tylenchina</taxon>
        <taxon>Tylenchomorpha</taxon>
        <taxon>Aphelenchoidea</taxon>
        <taxon>Aphelenchoididae</taxon>
        <taxon>Bursaphelenchus</taxon>
    </lineage>
</organism>
<keyword evidence="1" id="KW-0472">Membrane</keyword>
<reference evidence="2" key="1">
    <citation type="submission" date="2020-09" db="EMBL/GenBank/DDBJ databases">
        <authorList>
            <person name="Kikuchi T."/>
        </authorList>
    </citation>
    <scope>NUCLEOTIDE SEQUENCE</scope>
    <source>
        <strain evidence="2">SH1</strain>
    </source>
</reference>
<evidence type="ECO:0000256" key="1">
    <source>
        <dbReference type="SAM" id="Phobius"/>
    </source>
</evidence>
<feature type="transmembrane region" description="Helical" evidence="1">
    <location>
        <begin position="155"/>
        <end position="179"/>
    </location>
</feature>
<keyword evidence="3" id="KW-1185">Reference proteome</keyword>
<comment type="caution">
    <text evidence="2">The sequence shown here is derived from an EMBL/GenBank/DDBJ whole genome shotgun (WGS) entry which is preliminary data.</text>
</comment>
<gene>
    <name evidence="2" type="ORF">BOKJ2_LOCUS9202</name>
</gene>
<protein>
    <submittedName>
        <fullName evidence="2">Uncharacterized protein</fullName>
    </submittedName>
</protein>
<dbReference type="OrthoDB" id="10429086at2759"/>
<evidence type="ECO:0000313" key="2">
    <source>
        <dbReference type="EMBL" id="CAD5220953.1"/>
    </source>
</evidence>
<keyword evidence="1" id="KW-0812">Transmembrane</keyword>
<feature type="transmembrane region" description="Helical" evidence="1">
    <location>
        <begin position="102"/>
        <end position="123"/>
    </location>
</feature>
<dbReference type="AlphaFoldDB" id="A0A811KY11"/>
<feature type="transmembrane region" description="Helical" evidence="1">
    <location>
        <begin position="129"/>
        <end position="148"/>
    </location>
</feature>
<keyword evidence="1" id="KW-1133">Transmembrane helix</keyword>
<dbReference type="EMBL" id="CAJFDH010000004">
    <property type="protein sequence ID" value="CAD5220953.1"/>
    <property type="molecule type" value="Genomic_DNA"/>
</dbReference>
<evidence type="ECO:0000313" key="3">
    <source>
        <dbReference type="Proteomes" id="UP000614601"/>
    </source>
</evidence>
<dbReference type="EMBL" id="CAJFCW020000004">
    <property type="protein sequence ID" value="CAG9114356.1"/>
    <property type="molecule type" value="Genomic_DNA"/>
</dbReference>
<sequence length="262" mass="30411">MKRAPTPLQRAYSSVDLSVEDRAISAGTQTPYYYDSQSRYVYHDTSAGSKGTTSAVYYINETPSLYSFNTDPPPIVSESLTTTTNVVIGESVEKILLRLLHIFAYILRALVVLFQIILIVILFSNGWGWYNLFNVASLLAYLFAHLGIMNQNVSWLYPFFILDFIVTIFYTVFAILLWADANYYNYFQYPTYLYRMTIVDQQVIAFCLLLSVGFMVLFMVVVGRVWWGRPFCYPYKKDSKRVEKDYTGRIFFSQVFGCCRYE</sequence>
<feature type="transmembrane region" description="Helical" evidence="1">
    <location>
        <begin position="203"/>
        <end position="227"/>
    </location>
</feature>
<dbReference type="Proteomes" id="UP000614601">
    <property type="component" value="Unassembled WGS sequence"/>
</dbReference>